<evidence type="ECO:0000313" key="5">
    <source>
        <dbReference type="Proteomes" id="UP000887568"/>
    </source>
</evidence>
<dbReference type="RefSeq" id="XP_038065589.1">
    <property type="nucleotide sequence ID" value="XM_038209661.1"/>
</dbReference>
<feature type="compositionally biased region" description="Pro residues" evidence="1">
    <location>
        <begin position="159"/>
        <end position="169"/>
    </location>
</feature>
<accession>A0A914AQ75</accession>
<feature type="transmembrane region" description="Helical" evidence="2">
    <location>
        <begin position="50"/>
        <end position="75"/>
    </location>
</feature>
<feature type="compositionally biased region" description="Basic and acidic residues" evidence="1">
    <location>
        <begin position="599"/>
        <end position="614"/>
    </location>
</feature>
<feature type="compositionally biased region" description="Basic and acidic residues" evidence="1">
    <location>
        <begin position="300"/>
        <end position="310"/>
    </location>
</feature>
<dbReference type="Proteomes" id="UP000887568">
    <property type="component" value="Unplaced"/>
</dbReference>
<feature type="compositionally biased region" description="Low complexity" evidence="1">
    <location>
        <begin position="108"/>
        <end position="127"/>
    </location>
</feature>
<feature type="region of interest" description="Disordered" evidence="1">
    <location>
        <begin position="275"/>
        <end position="492"/>
    </location>
</feature>
<feature type="compositionally biased region" description="Polar residues" evidence="1">
    <location>
        <begin position="560"/>
        <end position="572"/>
    </location>
</feature>
<proteinExistence type="predicted"/>
<feature type="region of interest" description="Disordered" evidence="1">
    <location>
        <begin position="100"/>
        <end position="256"/>
    </location>
</feature>
<evidence type="ECO:0000256" key="2">
    <source>
        <dbReference type="SAM" id="Phobius"/>
    </source>
</evidence>
<feature type="region of interest" description="Disordered" evidence="1">
    <location>
        <begin position="664"/>
        <end position="807"/>
    </location>
</feature>
<evidence type="ECO:0000256" key="1">
    <source>
        <dbReference type="SAM" id="MobiDB-lite"/>
    </source>
</evidence>
<organism evidence="4 5">
    <name type="scientific">Patiria miniata</name>
    <name type="common">Bat star</name>
    <name type="synonym">Asterina miniata</name>
    <dbReference type="NCBI Taxonomy" id="46514"/>
    <lineage>
        <taxon>Eukaryota</taxon>
        <taxon>Metazoa</taxon>
        <taxon>Echinodermata</taxon>
        <taxon>Eleutherozoa</taxon>
        <taxon>Asterozoa</taxon>
        <taxon>Asteroidea</taxon>
        <taxon>Valvatacea</taxon>
        <taxon>Valvatida</taxon>
        <taxon>Asterinidae</taxon>
        <taxon>Patiria</taxon>
    </lineage>
</organism>
<reference evidence="4" key="1">
    <citation type="submission" date="2022-11" db="UniProtKB">
        <authorList>
            <consortium name="EnsemblMetazoa"/>
        </authorList>
    </citation>
    <scope>IDENTIFICATION</scope>
</reference>
<feature type="signal peptide" evidence="3">
    <location>
        <begin position="1"/>
        <end position="26"/>
    </location>
</feature>
<feature type="compositionally biased region" description="Basic and acidic residues" evidence="1">
    <location>
        <begin position="753"/>
        <end position="763"/>
    </location>
</feature>
<evidence type="ECO:0000313" key="4">
    <source>
        <dbReference type="EnsemblMetazoa" id="XP_038065589.1"/>
    </source>
</evidence>
<feature type="compositionally biased region" description="Polar residues" evidence="1">
    <location>
        <begin position="773"/>
        <end position="790"/>
    </location>
</feature>
<feature type="compositionally biased region" description="Polar residues" evidence="1">
    <location>
        <begin position="241"/>
        <end position="250"/>
    </location>
</feature>
<feature type="compositionally biased region" description="Basic and acidic residues" evidence="1">
    <location>
        <begin position="722"/>
        <end position="743"/>
    </location>
</feature>
<evidence type="ECO:0000256" key="3">
    <source>
        <dbReference type="SAM" id="SignalP"/>
    </source>
</evidence>
<feature type="compositionally biased region" description="Basic and acidic residues" evidence="1">
    <location>
        <begin position="142"/>
        <end position="158"/>
    </location>
</feature>
<feature type="compositionally biased region" description="Gly residues" evidence="1">
    <location>
        <begin position="330"/>
        <end position="340"/>
    </location>
</feature>
<dbReference type="OMA" id="MYIDVET"/>
<feature type="compositionally biased region" description="Basic and acidic residues" evidence="1">
    <location>
        <begin position="666"/>
        <end position="683"/>
    </location>
</feature>
<feature type="compositionally biased region" description="Low complexity" evidence="1">
    <location>
        <begin position="420"/>
        <end position="432"/>
    </location>
</feature>
<name>A0A914AQ75_PATMI</name>
<keyword evidence="3" id="KW-0732">Signal</keyword>
<dbReference type="AlphaFoldDB" id="A0A914AQ75"/>
<dbReference type="GeneID" id="119735745"/>
<keyword evidence="2" id="KW-0472">Membrane</keyword>
<feature type="region of interest" description="Disordered" evidence="1">
    <location>
        <begin position="514"/>
        <end position="634"/>
    </location>
</feature>
<keyword evidence="2" id="KW-1133">Transmembrane helix</keyword>
<feature type="compositionally biased region" description="Polar residues" evidence="1">
    <location>
        <begin position="475"/>
        <end position="489"/>
    </location>
</feature>
<dbReference type="EnsemblMetazoa" id="XM_038209661.1">
    <property type="protein sequence ID" value="XP_038065589.1"/>
    <property type="gene ID" value="LOC119735745"/>
</dbReference>
<sequence length="807" mass="86773">MDDLRWRSGWILLVVLVHNGVNLAECRPVESKEGDSFASAGLLTKDTKLTHNLVLGLLVTAATLISLMIALMLCACDSMPERNDQIEVATDNGEVAVVDDGVPASPSPDALTAPVPDPALAVPADSAPKMRTASASSNNPGHSDDPLIRCSTIDRRLPELPPTPMPPVTPTNEDEEDDYNRTYDVIGETKTNAGATKDDKKQESFPEDEVEDEQYASVSDSAAGKQNRGVKAEPTADADYNSISVTNSGVGNAEEGDEPYAVVVVPGAEAKDVENANYASVGTDKEEKEGYSRLRSIQKRTREESPEGGEKNGYARLRDIAVDGSTASGAVGGAMGGAMGGAVVKEEDEEVPPVPYKPPDLQNEDEENSPIPRTPSVGTAAGATVNGITVNIDGNAPATKKKEPPYTQVSARESLEVVRARQQAEQSARQAAHYQTIEEDQNLDADHDGIYEPVDDQQLDGQMVLSPPPLPGDRQGTTNGPSASNNWQMTRAPRVYEEITDETRPRPPNMLAAAANAQAENDDDIEPYAVTEKRPNPADIPTYSVVDKKSKVHYAKVNKAATNPDQANNNARTEVRSPDPGSSSPVPTDEAGLPLYAVVEKKGRSKESETKEDAAEYAWDDLTASTKPQEDAYQAVEDNYQTVGDMPGTNGDLSAAAVAGGMVHVSQRDPPNDLWTKKEHMYIDVETNQPSTPPAGAEQRSPAGPRTNHSYESVEVVPKPANKKEKQKQAKKEAKQAKKEAKRERKHSKGSKGAKEKDKEGEAKGAAGEDTVWQRQESPEANGNSNNNTDPSDDYENVAFPLQETRL</sequence>
<dbReference type="OrthoDB" id="10072610at2759"/>
<keyword evidence="2" id="KW-0812">Transmembrane</keyword>
<keyword evidence="5" id="KW-1185">Reference proteome</keyword>
<feature type="compositionally biased region" description="Basic and acidic residues" evidence="1">
    <location>
        <begin position="283"/>
        <end position="292"/>
    </location>
</feature>
<protein>
    <submittedName>
        <fullName evidence="4">Uncharacterized protein</fullName>
    </submittedName>
</protein>
<feature type="chain" id="PRO_5037103316" evidence="3">
    <location>
        <begin position="27"/>
        <end position="807"/>
    </location>
</feature>
<feature type="compositionally biased region" description="Acidic residues" evidence="1">
    <location>
        <begin position="205"/>
        <end position="214"/>
    </location>
</feature>